<dbReference type="OrthoDB" id="1643491at2"/>
<protein>
    <submittedName>
        <fullName evidence="1">Uncharacterized protein</fullName>
    </submittedName>
</protein>
<name>A0A0X8GYD0_9FIRM</name>
<gene>
    <name evidence="1" type="ORF">AOC36_00080</name>
</gene>
<dbReference type="Proteomes" id="UP000063781">
    <property type="component" value="Chromosome"/>
</dbReference>
<dbReference type="EMBL" id="CP013213">
    <property type="protein sequence ID" value="AMC92444.1"/>
    <property type="molecule type" value="Genomic_DNA"/>
</dbReference>
<sequence>MSSIATITDPSMLEFHRFRGSDSMVFWRLGLRKFSKFDVGDLVFFIDRRHRHPYTQEKGIIGFGRCFSISNKPLHKAWQIYEQKLGYDNEDHFQEAIRYYRKDDDLLPKKIQCIELEHIVLLQYPIFLSEVGFEMSERLESFTYLEKGKRDITPDVLNLAKNMGIDPWFDMQNKNISMDRFEMFSQEQAIRKLLSFLPKIVTLKDANIIKKYTTGVYFEGVFYSFESKKLSLLYTNINDIATLYAIYGIQTYLESVLSDYQIESILYLKNPSKTIQQVLQDLNLSHVEI</sequence>
<proteinExistence type="predicted"/>
<dbReference type="RefSeq" id="WP_067629631.1">
    <property type="nucleotide sequence ID" value="NZ_CP013213.1"/>
</dbReference>
<evidence type="ECO:0000313" key="1">
    <source>
        <dbReference type="EMBL" id="AMC92444.1"/>
    </source>
</evidence>
<reference evidence="1 2" key="1">
    <citation type="submission" date="2015-10" db="EMBL/GenBank/DDBJ databases">
        <title>Erysipelothrix larvae sp. LV19 isolated from the larval gut of the rhinoceros beetle, Trypoxylus dichotomus.</title>
        <authorList>
            <person name="Lim S."/>
            <person name="Kim B.-C."/>
        </authorList>
    </citation>
    <scope>NUCLEOTIDE SEQUENCE [LARGE SCALE GENOMIC DNA]</scope>
    <source>
        <strain evidence="1 2">LV19</strain>
    </source>
</reference>
<organism evidence="1 2">
    <name type="scientific">Erysipelothrix larvae</name>
    <dbReference type="NCBI Taxonomy" id="1514105"/>
    <lineage>
        <taxon>Bacteria</taxon>
        <taxon>Bacillati</taxon>
        <taxon>Bacillota</taxon>
        <taxon>Erysipelotrichia</taxon>
        <taxon>Erysipelotrichales</taxon>
        <taxon>Erysipelotrichaceae</taxon>
        <taxon>Erysipelothrix</taxon>
    </lineage>
</organism>
<dbReference type="KEGG" id="erl:AOC36_00080"/>
<dbReference type="STRING" id="1514105.AOC36_00080"/>
<keyword evidence="2" id="KW-1185">Reference proteome</keyword>
<accession>A0A0X8GYD0</accession>
<dbReference type="AlphaFoldDB" id="A0A0X8GYD0"/>
<evidence type="ECO:0000313" key="2">
    <source>
        <dbReference type="Proteomes" id="UP000063781"/>
    </source>
</evidence>